<feature type="transmembrane region" description="Helical" evidence="2">
    <location>
        <begin position="101"/>
        <end position="128"/>
    </location>
</feature>
<feature type="transmembrane region" description="Helical" evidence="2">
    <location>
        <begin position="149"/>
        <end position="173"/>
    </location>
</feature>
<organism evidence="3 4">
    <name type="scientific">Fimbriiglobus ruber</name>
    <dbReference type="NCBI Taxonomy" id="1908690"/>
    <lineage>
        <taxon>Bacteria</taxon>
        <taxon>Pseudomonadati</taxon>
        <taxon>Planctomycetota</taxon>
        <taxon>Planctomycetia</taxon>
        <taxon>Gemmatales</taxon>
        <taxon>Gemmataceae</taxon>
        <taxon>Fimbriiglobus</taxon>
    </lineage>
</organism>
<reference evidence="4" key="1">
    <citation type="submission" date="2017-06" db="EMBL/GenBank/DDBJ databases">
        <title>Genome analysis of Fimbriiglobus ruber SP5, the first member of the order Planctomycetales with confirmed chitinolytic capability.</title>
        <authorList>
            <person name="Ravin N.V."/>
            <person name="Rakitin A.L."/>
            <person name="Ivanova A.A."/>
            <person name="Beletsky A.V."/>
            <person name="Kulichevskaya I.S."/>
            <person name="Mardanov A.V."/>
            <person name="Dedysh S.N."/>
        </authorList>
    </citation>
    <scope>NUCLEOTIDE SEQUENCE [LARGE SCALE GENOMIC DNA]</scope>
    <source>
        <strain evidence="4">SP5</strain>
    </source>
</reference>
<feature type="transmembrane region" description="Helical" evidence="2">
    <location>
        <begin position="480"/>
        <end position="504"/>
    </location>
</feature>
<feature type="transmembrane region" description="Helical" evidence="2">
    <location>
        <begin position="447"/>
        <end position="468"/>
    </location>
</feature>
<evidence type="ECO:0000256" key="2">
    <source>
        <dbReference type="SAM" id="Phobius"/>
    </source>
</evidence>
<evidence type="ECO:0000256" key="1">
    <source>
        <dbReference type="SAM" id="MobiDB-lite"/>
    </source>
</evidence>
<keyword evidence="2" id="KW-0812">Transmembrane</keyword>
<feature type="transmembrane region" description="Helical" evidence="2">
    <location>
        <begin position="185"/>
        <end position="208"/>
    </location>
</feature>
<feature type="transmembrane region" description="Helical" evidence="2">
    <location>
        <begin position="564"/>
        <end position="584"/>
    </location>
</feature>
<dbReference type="AlphaFoldDB" id="A0A225EA43"/>
<dbReference type="RefSeq" id="WP_088253036.1">
    <property type="nucleotide sequence ID" value="NZ_NIDE01000002.1"/>
</dbReference>
<keyword evidence="2" id="KW-0472">Membrane</keyword>
<feature type="transmembrane region" description="Helical" evidence="2">
    <location>
        <begin position="288"/>
        <end position="310"/>
    </location>
</feature>
<protein>
    <recommendedName>
        <fullName evidence="5">ABC-2 type transport system permease protein</fullName>
    </recommendedName>
</protein>
<feature type="transmembrane region" description="Helical" evidence="2">
    <location>
        <begin position="516"/>
        <end position="544"/>
    </location>
</feature>
<evidence type="ECO:0008006" key="5">
    <source>
        <dbReference type="Google" id="ProtNLM"/>
    </source>
</evidence>
<dbReference type="Proteomes" id="UP000214646">
    <property type="component" value="Unassembled WGS sequence"/>
</dbReference>
<feature type="transmembrane region" description="Helical" evidence="2">
    <location>
        <begin position="369"/>
        <end position="390"/>
    </location>
</feature>
<keyword evidence="2" id="KW-1133">Transmembrane helix</keyword>
<gene>
    <name evidence="3" type="ORF">FRUB_01618</name>
</gene>
<feature type="transmembrane region" description="Helical" evidence="2">
    <location>
        <begin position="61"/>
        <end position="81"/>
    </location>
</feature>
<proteinExistence type="predicted"/>
<feature type="transmembrane region" description="Helical" evidence="2">
    <location>
        <begin position="402"/>
        <end position="426"/>
    </location>
</feature>
<evidence type="ECO:0000313" key="3">
    <source>
        <dbReference type="EMBL" id="OWK45287.1"/>
    </source>
</evidence>
<evidence type="ECO:0000313" key="4">
    <source>
        <dbReference type="Proteomes" id="UP000214646"/>
    </source>
</evidence>
<name>A0A225EA43_9BACT</name>
<feature type="region of interest" description="Disordered" evidence="1">
    <location>
        <begin position="1"/>
        <end position="20"/>
    </location>
</feature>
<dbReference type="EMBL" id="NIDE01000002">
    <property type="protein sequence ID" value="OWK45287.1"/>
    <property type="molecule type" value="Genomic_DNA"/>
</dbReference>
<dbReference type="OrthoDB" id="56319at2"/>
<keyword evidence="4" id="KW-1185">Reference proteome</keyword>
<feature type="transmembrane region" description="Helical" evidence="2">
    <location>
        <begin position="220"/>
        <end position="241"/>
    </location>
</feature>
<comment type="caution">
    <text evidence="3">The sequence shown here is derived from an EMBL/GenBank/DDBJ whole genome shotgun (WGS) entry which is preliminary data.</text>
</comment>
<sequence>MTDSADTLAPPPAEPPVRAPLSPAPVPLPPLGNQAAVFDRLRYRVARNGLRVAWQSGKVKLITMLATSAIVAAFVFGLSWFGVRELFQFKVPAKGLIVGGLFDLMFFTLGTMLVFSTGIILYASLFTAPEAKFLLTTPARANRVFAVKFQAAVAFSSWAFMILGLPILVAYGIGTGVPWYFYPLLPAYLLGFVLLPGSVSALFCLFLVRYLPRNRRQALIWLGVVLVVLGGFWASRVLAAFKQTIHAPKKNEVEGLIGQFALVQHPLTPSHWMTNGIMAAARGEPAGAVLPLAVIWSNGLLAYLVAAWVAGRVYRTAFDRIAGGGRDRRVYRGNVLDRVMNALVFYLDKPTRILVVKDFRTFRRDPTQWALLFIFGGMMLLGATNLRQFYRNDLVAVDKYVVSLMNVAGTSVLLCAGLSRFIFPLISLEGRKFWILGLMPVRREQILFGKFVFSATGSVLIAETLILLSDILLGMSAGPLVAHALTVGVVAVGLSGLNVGLGAYMPNFRETDPSKIVVGFGGTVNMVIGLLFLVLVVGVMAAPIHAAGLAHGFASGHDRETPLWAFSGIPLGLALGAVAVWLPLRAGGRALKAMEF</sequence>
<accession>A0A225EA43</accession>
<dbReference type="InterPro" id="IPR031599">
    <property type="entry name" value="ABC_tran_2"/>
</dbReference>
<dbReference type="Pfam" id="PF16949">
    <property type="entry name" value="ABC_tran_2"/>
    <property type="match status" value="1"/>
</dbReference>
<feature type="compositionally biased region" description="Pro residues" evidence="1">
    <location>
        <begin position="9"/>
        <end position="20"/>
    </location>
</feature>